<protein>
    <submittedName>
        <fullName evidence="2">Uncharacterized protein</fullName>
    </submittedName>
</protein>
<feature type="region of interest" description="Disordered" evidence="1">
    <location>
        <begin position="1"/>
        <end position="35"/>
    </location>
</feature>
<feature type="region of interest" description="Disordered" evidence="1">
    <location>
        <begin position="136"/>
        <end position="170"/>
    </location>
</feature>
<proteinExistence type="predicted"/>
<evidence type="ECO:0000313" key="2">
    <source>
        <dbReference type="EMBL" id="KKL11096.1"/>
    </source>
</evidence>
<accession>A0A0F9CZN4</accession>
<dbReference type="EMBL" id="LAZR01041793">
    <property type="protein sequence ID" value="KKL11096.1"/>
    <property type="molecule type" value="Genomic_DNA"/>
</dbReference>
<feature type="non-terminal residue" evidence="2">
    <location>
        <position position="170"/>
    </location>
</feature>
<gene>
    <name evidence="2" type="ORF">LCGC14_2549260</name>
</gene>
<feature type="compositionally biased region" description="Basic residues" evidence="1">
    <location>
        <begin position="1"/>
        <end position="17"/>
    </location>
</feature>
<organism evidence="2">
    <name type="scientific">marine sediment metagenome</name>
    <dbReference type="NCBI Taxonomy" id="412755"/>
    <lineage>
        <taxon>unclassified sequences</taxon>
        <taxon>metagenomes</taxon>
        <taxon>ecological metagenomes</taxon>
    </lineage>
</organism>
<evidence type="ECO:0000256" key="1">
    <source>
        <dbReference type="SAM" id="MobiDB-lite"/>
    </source>
</evidence>
<dbReference type="AlphaFoldDB" id="A0A0F9CZN4"/>
<name>A0A0F9CZN4_9ZZZZ</name>
<reference evidence="2" key="1">
    <citation type="journal article" date="2015" name="Nature">
        <title>Complex archaea that bridge the gap between prokaryotes and eukaryotes.</title>
        <authorList>
            <person name="Spang A."/>
            <person name="Saw J.H."/>
            <person name="Jorgensen S.L."/>
            <person name="Zaremba-Niedzwiedzka K."/>
            <person name="Martijn J."/>
            <person name="Lind A.E."/>
            <person name="van Eijk R."/>
            <person name="Schleper C."/>
            <person name="Guy L."/>
            <person name="Ettema T.J."/>
        </authorList>
    </citation>
    <scope>NUCLEOTIDE SEQUENCE</scope>
</reference>
<sequence>MAVSKRKKKVRKGKGRVKAAQGGKPRRVPTSGKPSRSIIDKVLIPSLGASFEDLIQEGAENFPNIPEGSRHHAAAAKRASERFGFVPSQILGAGVEILEGLTPAKFFKQDTLDDFKANAVGGFQGSIPGRLIEAFKNRKGDKGPSPSSTPRGKHGGRMTAEAAASGRGVA</sequence>
<comment type="caution">
    <text evidence="2">The sequence shown here is derived from an EMBL/GenBank/DDBJ whole genome shotgun (WGS) entry which is preliminary data.</text>
</comment>